<dbReference type="GO" id="GO:0000209">
    <property type="term" value="P:protein polyubiquitination"/>
    <property type="evidence" value="ECO:0007669"/>
    <property type="project" value="TreeGrafter"/>
</dbReference>
<dbReference type="EMBL" id="BFAA01054014">
    <property type="protein sequence ID" value="GCB83971.1"/>
    <property type="molecule type" value="Genomic_DNA"/>
</dbReference>
<dbReference type="Pfam" id="PF21325">
    <property type="entry name" value="SHPRH_helical-1st"/>
    <property type="match status" value="1"/>
</dbReference>
<evidence type="ECO:0000259" key="1">
    <source>
        <dbReference type="Pfam" id="PF21325"/>
    </source>
</evidence>
<name>A0A401QF24_SCYTO</name>
<proteinExistence type="predicted"/>
<evidence type="ECO:0000313" key="3">
    <source>
        <dbReference type="Proteomes" id="UP000288216"/>
    </source>
</evidence>
<evidence type="ECO:0000313" key="2">
    <source>
        <dbReference type="EMBL" id="GCB83971.1"/>
    </source>
</evidence>
<protein>
    <recommendedName>
        <fullName evidence="1">E3 ubiquitin-protein ligase SHPRH first helical domain-containing protein</fullName>
    </recommendedName>
</protein>
<organism evidence="2 3">
    <name type="scientific">Scyliorhinus torazame</name>
    <name type="common">Cloudy catshark</name>
    <name type="synonym">Catulus torazame</name>
    <dbReference type="NCBI Taxonomy" id="75743"/>
    <lineage>
        <taxon>Eukaryota</taxon>
        <taxon>Metazoa</taxon>
        <taxon>Chordata</taxon>
        <taxon>Craniata</taxon>
        <taxon>Vertebrata</taxon>
        <taxon>Chondrichthyes</taxon>
        <taxon>Elasmobranchii</taxon>
        <taxon>Galeomorphii</taxon>
        <taxon>Galeoidea</taxon>
        <taxon>Carcharhiniformes</taxon>
        <taxon>Scyliorhinidae</taxon>
        <taxon>Scyliorhinus</taxon>
    </lineage>
</organism>
<dbReference type="PANTHER" id="PTHR45865">
    <property type="entry name" value="E3 UBIQUITIN-PROTEIN LIGASE SHPRH FAMILY MEMBER"/>
    <property type="match status" value="1"/>
</dbReference>
<dbReference type="AlphaFoldDB" id="A0A401QF24"/>
<dbReference type="PANTHER" id="PTHR45865:SF1">
    <property type="entry name" value="E3 UBIQUITIN-PROTEIN LIGASE SHPRH"/>
    <property type="match status" value="1"/>
</dbReference>
<dbReference type="OrthoDB" id="423559at2759"/>
<sequence length="73" mass="8341">EFVTAVEYYRDVLRSSEEHKGKLQTDSLQRLHATHNLIELLEAKHPGILPTLRDHKLREEVGTHFHLGASASN</sequence>
<dbReference type="GO" id="GO:0061630">
    <property type="term" value="F:ubiquitin protein ligase activity"/>
    <property type="evidence" value="ECO:0007669"/>
    <property type="project" value="TreeGrafter"/>
</dbReference>
<reference evidence="2 3" key="1">
    <citation type="journal article" date="2018" name="Nat. Ecol. Evol.">
        <title>Shark genomes provide insights into elasmobranch evolution and the origin of vertebrates.</title>
        <authorList>
            <person name="Hara Y"/>
            <person name="Yamaguchi K"/>
            <person name="Onimaru K"/>
            <person name="Kadota M"/>
            <person name="Koyanagi M"/>
            <person name="Keeley SD"/>
            <person name="Tatsumi K"/>
            <person name="Tanaka K"/>
            <person name="Motone F"/>
            <person name="Kageyama Y"/>
            <person name="Nozu R"/>
            <person name="Adachi N"/>
            <person name="Nishimura O"/>
            <person name="Nakagawa R"/>
            <person name="Tanegashima C"/>
            <person name="Kiyatake I"/>
            <person name="Matsumoto R"/>
            <person name="Murakumo K"/>
            <person name="Nishida K"/>
            <person name="Terakita A"/>
            <person name="Kuratani S"/>
            <person name="Sato K"/>
            <person name="Hyodo S Kuraku.S."/>
        </authorList>
    </citation>
    <scope>NUCLEOTIDE SEQUENCE [LARGE SCALE GENOMIC DNA]</scope>
</reference>
<keyword evidence="3" id="KW-1185">Reference proteome</keyword>
<dbReference type="InterPro" id="IPR052583">
    <property type="entry name" value="ATP-helicase/E3_Ub-Ligase"/>
</dbReference>
<comment type="caution">
    <text evidence="2">The sequence shown here is derived from an EMBL/GenBank/DDBJ whole genome shotgun (WGS) entry which is preliminary data.</text>
</comment>
<dbReference type="Proteomes" id="UP000288216">
    <property type="component" value="Unassembled WGS sequence"/>
</dbReference>
<dbReference type="GO" id="GO:0006974">
    <property type="term" value="P:DNA damage response"/>
    <property type="evidence" value="ECO:0007669"/>
    <property type="project" value="TreeGrafter"/>
</dbReference>
<accession>A0A401QF24</accession>
<feature type="non-terminal residue" evidence="2">
    <location>
        <position position="1"/>
    </location>
</feature>
<dbReference type="GO" id="GO:0005634">
    <property type="term" value="C:nucleus"/>
    <property type="evidence" value="ECO:0007669"/>
    <property type="project" value="TreeGrafter"/>
</dbReference>
<dbReference type="STRING" id="75743.A0A401QF24"/>
<feature type="domain" description="E3 ubiquitin-protein ligase SHPRH first helical" evidence="1">
    <location>
        <begin position="1"/>
        <end position="57"/>
    </location>
</feature>
<gene>
    <name evidence="2" type="ORF">scyTo_0024723</name>
</gene>
<dbReference type="InterPro" id="IPR048686">
    <property type="entry name" value="SHPRH_helical_1st"/>
</dbReference>